<keyword evidence="13" id="KW-0998">Cell outer membrane</keyword>
<dbReference type="Gene3D" id="3.10.560.10">
    <property type="entry name" value="Outer membrane lipoprotein wza domain like"/>
    <property type="match status" value="1"/>
</dbReference>
<evidence type="ECO:0000256" key="6">
    <source>
        <dbReference type="ARBA" id="ARBA00022692"/>
    </source>
</evidence>
<dbReference type="InterPro" id="IPR003715">
    <property type="entry name" value="Poly_export_N"/>
</dbReference>
<evidence type="ECO:0000256" key="5">
    <source>
        <dbReference type="ARBA" id="ARBA00022597"/>
    </source>
</evidence>
<comment type="subcellular location">
    <subcellularLocation>
        <location evidence="1">Cell outer membrane</location>
        <topology evidence="1">Multi-pass membrane protein</topology>
    </subcellularLocation>
</comment>
<dbReference type="Pfam" id="PF22461">
    <property type="entry name" value="SLBB_2"/>
    <property type="match status" value="1"/>
</dbReference>
<evidence type="ECO:0000259" key="16">
    <source>
        <dbReference type="Pfam" id="PF22461"/>
    </source>
</evidence>
<organism evidence="17 18">
    <name type="scientific">Sphingomonas oligophenolica</name>
    <dbReference type="NCBI Taxonomy" id="301154"/>
    <lineage>
        <taxon>Bacteria</taxon>
        <taxon>Pseudomonadati</taxon>
        <taxon>Pseudomonadota</taxon>
        <taxon>Alphaproteobacteria</taxon>
        <taxon>Sphingomonadales</taxon>
        <taxon>Sphingomonadaceae</taxon>
        <taxon>Sphingomonas</taxon>
    </lineage>
</organism>
<feature type="domain" description="SLBB" evidence="16">
    <location>
        <begin position="125"/>
        <end position="204"/>
    </location>
</feature>
<evidence type="ECO:0000256" key="11">
    <source>
        <dbReference type="ARBA" id="ARBA00023136"/>
    </source>
</evidence>
<evidence type="ECO:0000256" key="7">
    <source>
        <dbReference type="ARBA" id="ARBA00022729"/>
    </source>
</evidence>
<keyword evidence="6" id="KW-0812">Transmembrane</keyword>
<keyword evidence="10" id="KW-0626">Porin</keyword>
<evidence type="ECO:0000256" key="10">
    <source>
        <dbReference type="ARBA" id="ARBA00023114"/>
    </source>
</evidence>
<reference evidence="17 18" key="1">
    <citation type="submission" date="2024-05" db="EMBL/GenBank/DDBJ databases">
        <authorList>
            <person name="Liu Q."/>
            <person name="Xin Y.-H."/>
        </authorList>
    </citation>
    <scope>NUCLEOTIDE SEQUENCE [LARGE SCALE GENOMIC DNA]</scope>
    <source>
        <strain evidence="17 18">CGMCC 1.10181</strain>
    </source>
</reference>
<name>A0ABU9YCT4_9SPHN</name>
<evidence type="ECO:0000256" key="3">
    <source>
        <dbReference type="ARBA" id="ARBA00022448"/>
    </source>
</evidence>
<dbReference type="RefSeq" id="WP_343889894.1">
    <property type="nucleotide sequence ID" value="NZ_BAAAEH010000025.1"/>
</dbReference>
<keyword evidence="8" id="KW-0625">Polysaccharide transport</keyword>
<dbReference type="PANTHER" id="PTHR33619">
    <property type="entry name" value="POLYSACCHARIDE EXPORT PROTEIN GFCE-RELATED"/>
    <property type="match status" value="1"/>
</dbReference>
<evidence type="ECO:0000256" key="14">
    <source>
        <dbReference type="ARBA" id="ARBA00023288"/>
    </source>
</evidence>
<evidence type="ECO:0000256" key="8">
    <source>
        <dbReference type="ARBA" id="ARBA00023047"/>
    </source>
</evidence>
<comment type="caution">
    <text evidence="17">The sequence shown here is derived from an EMBL/GenBank/DDBJ whole genome shotgun (WGS) entry which is preliminary data.</text>
</comment>
<gene>
    <name evidence="17" type="ORF">ABC974_28645</name>
</gene>
<evidence type="ECO:0000313" key="18">
    <source>
        <dbReference type="Proteomes" id="UP001419910"/>
    </source>
</evidence>
<dbReference type="PROSITE" id="PS51257">
    <property type="entry name" value="PROKAR_LIPOPROTEIN"/>
    <property type="match status" value="1"/>
</dbReference>
<keyword evidence="12" id="KW-0564">Palmitate</keyword>
<comment type="similarity">
    <text evidence="2">Belongs to the BexD/CtrA/VexA family.</text>
</comment>
<sequence length="229" mass="24569">MKWFRRFVGSLLILGLSACQGVPPEGPRGAAAYSMIPGRSPDSAPGDYKIGPLDVLSITVFQEPDLSFKEIPVDANGGLNFPLIGTVTASGKTANELSREIANLLNQRYLKDPQVSVVVSSSVSQHVTVEGSVTEPGVYEISGRSTLLEAIARAKSPTRTAKLDEVVIFRVINGKRSAAVFDLRAIRAGKMDDPELIGGDVVVVGFSAAKGLYRDFLQTAPILALFRYF</sequence>
<dbReference type="Proteomes" id="UP001419910">
    <property type="component" value="Unassembled WGS sequence"/>
</dbReference>
<evidence type="ECO:0000313" key="17">
    <source>
        <dbReference type="EMBL" id="MEN2793617.1"/>
    </source>
</evidence>
<accession>A0ABU9YCT4</accession>
<evidence type="ECO:0000259" key="15">
    <source>
        <dbReference type="Pfam" id="PF02563"/>
    </source>
</evidence>
<feature type="domain" description="Polysaccharide export protein N-terminal" evidence="15">
    <location>
        <begin position="44"/>
        <end position="119"/>
    </location>
</feature>
<keyword evidence="7" id="KW-0732">Signal</keyword>
<keyword evidence="4" id="KW-1134">Transmembrane beta strand</keyword>
<dbReference type="PANTHER" id="PTHR33619:SF3">
    <property type="entry name" value="POLYSACCHARIDE EXPORT PROTEIN GFCE-RELATED"/>
    <property type="match status" value="1"/>
</dbReference>
<protein>
    <submittedName>
        <fullName evidence="17">Polysaccharide biosynthesis/export family protein</fullName>
    </submittedName>
</protein>
<keyword evidence="11" id="KW-0472">Membrane</keyword>
<proteinExistence type="inferred from homology"/>
<dbReference type="EMBL" id="JBDIME010000057">
    <property type="protein sequence ID" value="MEN2793617.1"/>
    <property type="molecule type" value="Genomic_DNA"/>
</dbReference>
<evidence type="ECO:0000256" key="2">
    <source>
        <dbReference type="ARBA" id="ARBA00009450"/>
    </source>
</evidence>
<evidence type="ECO:0000256" key="9">
    <source>
        <dbReference type="ARBA" id="ARBA00023065"/>
    </source>
</evidence>
<keyword evidence="18" id="KW-1185">Reference proteome</keyword>
<keyword evidence="9" id="KW-0406">Ion transport</keyword>
<keyword evidence="14" id="KW-0449">Lipoprotein</keyword>
<evidence type="ECO:0000256" key="12">
    <source>
        <dbReference type="ARBA" id="ARBA00023139"/>
    </source>
</evidence>
<keyword evidence="3" id="KW-0813">Transport</keyword>
<keyword evidence="5" id="KW-0762">Sugar transport</keyword>
<dbReference type="InterPro" id="IPR054765">
    <property type="entry name" value="SLBB_dom"/>
</dbReference>
<evidence type="ECO:0000256" key="1">
    <source>
        <dbReference type="ARBA" id="ARBA00004571"/>
    </source>
</evidence>
<evidence type="ECO:0000256" key="4">
    <source>
        <dbReference type="ARBA" id="ARBA00022452"/>
    </source>
</evidence>
<dbReference type="Pfam" id="PF02563">
    <property type="entry name" value="Poly_export"/>
    <property type="match status" value="1"/>
</dbReference>
<evidence type="ECO:0000256" key="13">
    <source>
        <dbReference type="ARBA" id="ARBA00023237"/>
    </source>
</evidence>
<dbReference type="InterPro" id="IPR049712">
    <property type="entry name" value="Poly_export"/>
</dbReference>